<dbReference type="InterPro" id="IPR007899">
    <property type="entry name" value="CHAD_dom"/>
</dbReference>
<sequence length="328" mass="37073">MRARKTRPTTRSTATTPAKPATRRNALPARLSPGMACDTAFRIIARRHLDAVIAQHDGTCRGDPDALHEIRIALTHLRTAIRFFSPMVDDALRPDVWAELKWLNGQLGMVRDLDVAIERIVAESGAELAVVAELQRWDEKRAESHRLLARALQSARYRRLVEQTSTWIESGPWSTRRSKEAIRLRRRTLADHATERLTEWETTLLKKARKLKKLDVGKRHKLRLLNKRMTCSVESLADLFADGAAVKQKSILKQLRKAQRSLGQLNDDARGQALATSLNGAGIDASNRFLDRKREKKLLRKASTAYRKLDKAKPFRSSDLAPSSDPEA</sequence>
<organism evidence="3 4">
    <name type="scientific">Bradyrhizobium agreste</name>
    <dbReference type="NCBI Taxonomy" id="2751811"/>
    <lineage>
        <taxon>Bacteria</taxon>
        <taxon>Pseudomonadati</taxon>
        <taxon>Pseudomonadota</taxon>
        <taxon>Alphaproteobacteria</taxon>
        <taxon>Hyphomicrobiales</taxon>
        <taxon>Nitrobacteraceae</taxon>
        <taxon>Bradyrhizobium</taxon>
    </lineage>
</organism>
<dbReference type="PANTHER" id="PTHR39339:SF1">
    <property type="entry name" value="CHAD DOMAIN-CONTAINING PROTEIN"/>
    <property type="match status" value="1"/>
</dbReference>
<feature type="compositionally biased region" description="Low complexity" evidence="1">
    <location>
        <begin position="9"/>
        <end position="24"/>
    </location>
</feature>
<evidence type="ECO:0000256" key="1">
    <source>
        <dbReference type="SAM" id="MobiDB-lite"/>
    </source>
</evidence>
<accession>A0ABS0PUR4</accession>
<comment type="caution">
    <text evidence="3">The sequence shown here is derived from an EMBL/GenBank/DDBJ whole genome shotgun (WGS) entry which is preliminary data.</text>
</comment>
<name>A0ABS0PUR4_9BRAD</name>
<dbReference type="InterPro" id="IPR038186">
    <property type="entry name" value="CHAD_dom_sf"/>
</dbReference>
<protein>
    <submittedName>
        <fullName evidence="3">CHAD domain-containing protein</fullName>
    </submittedName>
</protein>
<dbReference type="Gene3D" id="1.40.20.10">
    <property type="entry name" value="CHAD domain"/>
    <property type="match status" value="1"/>
</dbReference>
<dbReference type="PANTHER" id="PTHR39339">
    <property type="entry name" value="SLR1444 PROTEIN"/>
    <property type="match status" value="1"/>
</dbReference>
<evidence type="ECO:0000259" key="2">
    <source>
        <dbReference type="PROSITE" id="PS51708"/>
    </source>
</evidence>
<feature type="region of interest" description="Disordered" evidence="1">
    <location>
        <begin position="1"/>
        <end position="29"/>
    </location>
</feature>
<proteinExistence type="predicted"/>
<dbReference type="SMART" id="SM00880">
    <property type="entry name" value="CHAD"/>
    <property type="match status" value="1"/>
</dbReference>
<evidence type="ECO:0000313" key="4">
    <source>
        <dbReference type="Proteomes" id="UP000807370"/>
    </source>
</evidence>
<dbReference type="RefSeq" id="WP_197962076.1">
    <property type="nucleotide sequence ID" value="NZ_JACCHP010000017.1"/>
</dbReference>
<keyword evidence="4" id="KW-1185">Reference proteome</keyword>
<feature type="domain" description="CHAD" evidence="2">
    <location>
        <begin position="30"/>
        <end position="315"/>
    </location>
</feature>
<evidence type="ECO:0000313" key="3">
    <source>
        <dbReference type="EMBL" id="MBH5400927.1"/>
    </source>
</evidence>
<dbReference type="EMBL" id="JACCHP010000017">
    <property type="protein sequence ID" value="MBH5400927.1"/>
    <property type="molecule type" value="Genomic_DNA"/>
</dbReference>
<dbReference type="Pfam" id="PF05235">
    <property type="entry name" value="CHAD"/>
    <property type="match status" value="1"/>
</dbReference>
<reference evidence="3 4" key="1">
    <citation type="submission" date="2020-07" db="EMBL/GenBank/DDBJ databases">
        <title>Bradyrhizobium diversity isolated from nodules of indigenous legumes of Western Australia.</title>
        <authorList>
            <person name="Klepa M.S."/>
        </authorList>
    </citation>
    <scope>NUCLEOTIDE SEQUENCE [LARGE SCALE GENOMIC DNA]</scope>
    <source>
        <strain evidence="3 4">CNPSo 4010</strain>
    </source>
</reference>
<dbReference type="Proteomes" id="UP000807370">
    <property type="component" value="Unassembled WGS sequence"/>
</dbReference>
<dbReference type="PROSITE" id="PS51708">
    <property type="entry name" value="CHAD"/>
    <property type="match status" value="1"/>
</dbReference>
<gene>
    <name evidence="3" type="ORF">HZZ13_24565</name>
</gene>